<sequence>MYGRDETAERLLLEAMAALDESLTRWWAECDRLRERDAFVATGVMGAYSDILPADALRDATASVYAEIAHRLGWLELDRALSAAEYQRLSADIGGWVTQDRTLTEVIETFGPPSLWIGGTNPFYSKTLAYVTANRDDDLICLHLWNAFANTAPETGLRGVHPEPVVLAVRHRPGPFPGAFSFTPEGLRRRPSDDQCSPLRPAVWIFHGEHARYASGVFDTLDAGLAWAAEHQVTGILAEYPHGGAYDVAVSEGRFTPSKAHHGTADHVATFSPGLRHIHLTGGRPDR</sequence>
<dbReference type="Proteomes" id="UP000660454">
    <property type="component" value="Unassembled WGS sequence"/>
</dbReference>
<accession>A0ABQ4GSC8</accession>
<feature type="domain" description="DUF7710" evidence="1">
    <location>
        <begin position="203"/>
        <end position="284"/>
    </location>
</feature>
<keyword evidence="3" id="KW-1185">Reference proteome</keyword>
<comment type="caution">
    <text evidence="2">The sequence shown here is derived from an EMBL/GenBank/DDBJ whole genome shotgun (WGS) entry which is preliminary data.</text>
</comment>
<evidence type="ECO:0000313" key="2">
    <source>
        <dbReference type="EMBL" id="GIH64326.1"/>
    </source>
</evidence>
<reference evidence="2 3" key="1">
    <citation type="submission" date="2021-01" db="EMBL/GenBank/DDBJ databases">
        <title>Whole genome shotgun sequence of Microbispora siamensis NBRC 104113.</title>
        <authorList>
            <person name="Komaki H."/>
            <person name="Tamura T."/>
        </authorList>
    </citation>
    <scope>NUCLEOTIDE SEQUENCE [LARGE SCALE GENOMIC DNA]</scope>
    <source>
        <strain evidence="2 3">NBRC 104113</strain>
    </source>
</reference>
<evidence type="ECO:0000313" key="3">
    <source>
        <dbReference type="Proteomes" id="UP000660454"/>
    </source>
</evidence>
<dbReference type="InterPro" id="IPR056127">
    <property type="entry name" value="DUF7710"/>
</dbReference>
<name>A0ABQ4GSC8_9ACTN</name>
<protein>
    <recommendedName>
        <fullName evidence="1">DUF7710 domain-containing protein</fullName>
    </recommendedName>
</protein>
<gene>
    <name evidence="2" type="ORF">Msi02_51430</name>
</gene>
<evidence type="ECO:0000259" key="1">
    <source>
        <dbReference type="Pfam" id="PF24819"/>
    </source>
</evidence>
<dbReference type="EMBL" id="BOOF01000031">
    <property type="protein sequence ID" value="GIH64326.1"/>
    <property type="molecule type" value="Genomic_DNA"/>
</dbReference>
<proteinExistence type="predicted"/>
<dbReference type="Pfam" id="PF24819">
    <property type="entry name" value="DUF7710"/>
    <property type="match status" value="1"/>
</dbReference>
<organism evidence="2 3">
    <name type="scientific">Microbispora siamensis</name>
    <dbReference type="NCBI Taxonomy" id="564413"/>
    <lineage>
        <taxon>Bacteria</taxon>
        <taxon>Bacillati</taxon>
        <taxon>Actinomycetota</taxon>
        <taxon>Actinomycetes</taxon>
        <taxon>Streptosporangiales</taxon>
        <taxon>Streptosporangiaceae</taxon>
        <taxon>Microbispora</taxon>
    </lineage>
</organism>